<gene>
    <name evidence="5" type="ORF">GSPATT00030007001</name>
</gene>
<dbReference type="SUPFAM" id="SSF50978">
    <property type="entry name" value="WD40 repeat-like"/>
    <property type="match status" value="1"/>
</dbReference>
<dbReference type="Pfam" id="PF00400">
    <property type="entry name" value="WD40"/>
    <property type="match status" value="7"/>
</dbReference>
<dbReference type="GO" id="GO:0097361">
    <property type="term" value="C:cytosolic [4Fe-4S] assembly targeting complex"/>
    <property type="evidence" value="ECO:0000318"/>
    <property type="project" value="GO_Central"/>
</dbReference>
<evidence type="ECO:0000256" key="1">
    <source>
        <dbReference type="ARBA" id="ARBA00022574"/>
    </source>
</evidence>
<proteinExistence type="inferred from homology"/>
<dbReference type="KEGG" id="ptm:GSPATT00030007001"/>
<organism evidence="5 6">
    <name type="scientific">Paramecium tetraurelia</name>
    <dbReference type="NCBI Taxonomy" id="5888"/>
    <lineage>
        <taxon>Eukaryota</taxon>
        <taxon>Sar</taxon>
        <taxon>Alveolata</taxon>
        <taxon>Ciliophora</taxon>
        <taxon>Intramacronucleata</taxon>
        <taxon>Oligohymenophorea</taxon>
        <taxon>Peniculida</taxon>
        <taxon>Parameciidae</taxon>
        <taxon>Paramecium</taxon>
    </lineage>
</organism>
<dbReference type="eggNOG" id="KOG0645">
    <property type="taxonomic scope" value="Eukaryota"/>
</dbReference>
<comment type="function">
    <text evidence="3">Essential component of the cytosolic iron-sulfur (Fe/S) protein assembly machinery. Required for the maturation of extramitochondrial Fe/S proteins.</text>
</comment>
<dbReference type="OMA" id="IREIRWS"/>
<dbReference type="PROSITE" id="PS50082">
    <property type="entry name" value="WD_REPEATS_2"/>
    <property type="match status" value="4"/>
</dbReference>
<evidence type="ECO:0000313" key="6">
    <source>
        <dbReference type="Proteomes" id="UP000000600"/>
    </source>
</evidence>
<dbReference type="PROSITE" id="PS50294">
    <property type="entry name" value="WD_REPEATS_REGION"/>
    <property type="match status" value="4"/>
</dbReference>
<dbReference type="InterPro" id="IPR036322">
    <property type="entry name" value="WD40_repeat_dom_sf"/>
</dbReference>
<dbReference type="CDD" id="cd00200">
    <property type="entry name" value="WD40"/>
    <property type="match status" value="1"/>
</dbReference>
<name>A0BLF7_PARTE</name>
<dbReference type="OrthoDB" id="284782at2759"/>
<evidence type="ECO:0000256" key="4">
    <source>
        <dbReference type="PROSITE-ProRule" id="PRU00221"/>
    </source>
</evidence>
<dbReference type="EMBL" id="CT868002">
    <property type="protein sequence ID" value="CAK59374.1"/>
    <property type="molecule type" value="Genomic_DNA"/>
</dbReference>
<dbReference type="InterPro" id="IPR028608">
    <property type="entry name" value="CIAO1/Cia1"/>
</dbReference>
<dbReference type="PROSITE" id="PS51257">
    <property type="entry name" value="PROKAR_LIPOPROTEIN"/>
    <property type="match status" value="1"/>
</dbReference>
<keyword evidence="1 4" id="KW-0853">WD repeat</keyword>
<keyword evidence="2" id="KW-0677">Repeat</keyword>
<protein>
    <recommendedName>
        <fullName evidence="3">Probable cytosolic iron-sulfur protein assembly protein CIAO1 homolog</fullName>
    </recommendedName>
</protein>
<dbReference type="Proteomes" id="UP000000600">
    <property type="component" value="Unassembled WGS sequence"/>
</dbReference>
<feature type="repeat" description="WD" evidence="4">
    <location>
        <begin position="283"/>
        <end position="311"/>
    </location>
</feature>
<comment type="similarity">
    <text evidence="3">Belongs to the WD repeat CIA1 family.</text>
</comment>
<feature type="repeat" description="WD" evidence="4">
    <location>
        <begin position="51"/>
        <end position="82"/>
    </location>
</feature>
<sequence length="311" mass="35661">MNCQLLKDHKERVWQVAWHPNGQILASCSSDKTIKLWQLMNDQYKLIQTLDECHTKSVRSVSFSKDGQFLASGGFDTVVGVWMYDGSKYKLIQQLEGHESEVKGVAWSADSNYLASCGRDKTVWIWDHEDLEFSCNCVLQAHDEDVKCIKWKDTTLYSGSYDNSVIRYTYGEDDEWDHKQFQIEHQSTIWSIDIFNKLLLTTSADCTAKVFSIQDGTLKPIQTLQGFHKEPIYSGSFSYDGLYFALGSADNKISVFKKDAIDELGYPHYALDQIFKDAFEFDVNCVAFNPKNYLLATCSDDENIKVFNLQL</sequence>
<evidence type="ECO:0000256" key="2">
    <source>
        <dbReference type="ARBA" id="ARBA00022737"/>
    </source>
</evidence>
<evidence type="ECO:0000313" key="5">
    <source>
        <dbReference type="EMBL" id="CAK59374.1"/>
    </source>
</evidence>
<dbReference type="RefSeq" id="XP_001426772.1">
    <property type="nucleotide sequence ID" value="XM_001426735.1"/>
</dbReference>
<evidence type="ECO:0000256" key="3">
    <source>
        <dbReference type="HAMAP-Rule" id="MF_03037"/>
    </source>
</evidence>
<dbReference type="GeneID" id="5012556"/>
<dbReference type="SMART" id="SM00320">
    <property type="entry name" value="WD40"/>
    <property type="match status" value="7"/>
</dbReference>
<dbReference type="STRING" id="5888.A0BLF7"/>
<dbReference type="HOGENOM" id="CLU_000288_57_8_1"/>
<feature type="repeat" description="WD" evidence="4">
    <location>
        <begin position="95"/>
        <end position="127"/>
    </location>
</feature>
<dbReference type="InterPro" id="IPR015943">
    <property type="entry name" value="WD40/YVTN_repeat-like_dom_sf"/>
</dbReference>
<dbReference type="Gene3D" id="2.130.10.10">
    <property type="entry name" value="YVTN repeat-like/Quinoprotein amine dehydrogenase"/>
    <property type="match status" value="1"/>
</dbReference>
<dbReference type="GO" id="GO:0016226">
    <property type="term" value="P:iron-sulfur cluster assembly"/>
    <property type="evidence" value="ECO:0000318"/>
    <property type="project" value="GO_Central"/>
</dbReference>
<reference evidence="5 6" key="1">
    <citation type="journal article" date="2006" name="Nature">
        <title>Global trends of whole-genome duplications revealed by the ciliate Paramecium tetraurelia.</title>
        <authorList>
            <consortium name="Genoscope"/>
            <person name="Aury J.-M."/>
            <person name="Jaillon O."/>
            <person name="Duret L."/>
            <person name="Noel B."/>
            <person name="Jubin C."/>
            <person name="Porcel B.M."/>
            <person name="Segurens B."/>
            <person name="Daubin V."/>
            <person name="Anthouard V."/>
            <person name="Aiach N."/>
            <person name="Arnaiz O."/>
            <person name="Billaut A."/>
            <person name="Beisson J."/>
            <person name="Blanc I."/>
            <person name="Bouhouche K."/>
            <person name="Camara F."/>
            <person name="Duharcourt S."/>
            <person name="Guigo R."/>
            <person name="Gogendeau D."/>
            <person name="Katinka M."/>
            <person name="Keller A.-M."/>
            <person name="Kissmehl R."/>
            <person name="Klotz C."/>
            <person name="Koll F."/>
            <person name="Le Moue A."/>
            <person name="Lepere C."/>
            <person name="Malinsky S."/>
            <person name="Nowacki M."/>
            <person name="Nowak J.K."/>
            <person name="Plattner H."/>
            <person name="Poulain J."/>
            <person name="Ruiz F."/>
            <person name="Serrano V."/>
            <person name="Zagulski M."/>
            <person name="Dessen P."/>
            <person name="Betermier M."/>
            <person name="Weissenbach J."/>
            <person name="Scarpelli C."/>
            <person name="Schachter V."/>
            <person name="Sperling L."/>
            <person name="Meyer E."/>
            <person name="Cohen J."/>
            <person name="Wincker P."/>
        </authorList>
    </citation>
    <scope>NUCLEOTIDE SEQUENCE [LARGE SCALE GENOMIC DNA]</scope>
    <source>
        <strain evidence="5 6">Stock d4-2</strain>
    </source>
</reference>
<dbReference type="AlphaFoldDB" id="A0BLF7"/>
<dbReference type="InParanoid" id="A0BLF7"/>
<dbReference type="PANTHER" id="PTHR19920:SF0">
    <property type="entry name" value="CYTOSOLIC IRON-SULFUR PROTEIN ASSEMBLY PROTEIN CIAO1-RELATED"/>
    <property type="match status" value="1"/>
</dbReference>
<accession>A0BLF7</accession>
<feature type="repeat" description="WD" evidence="4">
    <location>
        <begin position="6"/>
        <end position="47"/>
    </location>
</feature>
<dbReference type="InterPro" id="IPR001680">
    <property type="entry name" value="WD40_rpt"/>
</dbReference>
<dbReference type="HAMAP" id="MF_03037">
    <property type="entry name" value="ciao1"/>
    <property type="match status" value="1"/>
</dbReference>
<keyword evidence="6" id="KW-1185">Reference proteome</keyword>
<dbReference type="PANTHER" id="PTHR19920">
    <property type="entry name" value="WD40 PROTEIN CIAO1"/>
    <property type="match status" value="1"/>
</dbReference>